<keyword evidence="3" id="KW-1185">Reference proteome</keyword>
<dbReference type="Proteomes" id="UP000682811">
    <property type="component" value="Unassembled WGS sequence"/>
</dbReference>
<dbReference type="NCBIfam" id="TIGR01409">
    <property type="entry name" value="TAT_signal_seq"/>
    <property type="match status" value="1"/>
</dbReference>
<reference evidence="2 3" key="1">
    <citation type="submission" date="2021-03" db="EMBL/GenBank/DDBJ databases">
        <title>Antimicrobial resistance genes in bacteria isolated from Japanese honey, and their potential for conferring macrolide and lincosamide resistance in the American foulbrood pathogen Paenibacillus larvae.</title>
        <authorList>
            <person name="Okamoto M."/>
            <person name="Kumagai M."/>
            <person name="Kanamori H."/>
            <person name="Takamatsu D."/>
        </authorList>
    </citation>
    <scope>NUCLEOTIDE SEQUENCE [LARGE SCALE GENOMIC DNA]</scope>
    <source>
        <strain evidence="2 3">J34TS1</strain>
    </source>
</reference>
<organism evidence="2 3">
    <name type="scientific">Paenibacillus azoreducens</name>
    <dbReference type="NCBI Taxonomy" id="116718"/>
    <lineage>
        <taxon>Bacteria</taxon>
        <taxon>Bacillati</taxon>
        <taxon>Bacillota</taxon>
        <taxon>Bacilli</taxon>
        <taxon>Bacillales</taxon>
        <taxon>Paenibacillaceae</taxon>
        <taxon>Paenibacillus</taxon>
    </lineage>
</organism>
<evidence type="ECO:0000313" key="3">
    <source>
        <dbReference type="Proteomes" id="UP000682811"/>
    </source>
</evidence>
<feature type="compositionally biased region" description="Basic and acidic residues" evidence="1">
    <location>
        <begin position="8"/>
        <end position="20"/>
    </location>
</feature>
<evidence type="ECO:0000313" key="2">
    <source>
        <dbReference type="EMBL" id="GIO47911.1"/>
    </source>
</evidence>
<dbReference type="InterPro" id="IPR027056">
    <property type="entry name" value="Gluconate_2DH_su3"/>
</dbReference>
<gene>
    <name evidence="2" type="ORF">J34TS1_26760</name>
</gene>
<accession>A0A919YBZ0</accession>
<evidence type="ECO:0000256" key="1">
    <source>
        <dbReference type="SAM" id="MobiDB-lite"/>
    </source>
</evidence>
<name>A0A919YBZ0_9BACL</name>
<dbReference type="RefSeq" id="WP_212978658.1">
    <property type="nucleotide sequence ID" value="NZ_AP025343.1"/>
</dbReference>
<feature type="region of interest" description="Disordered" evidence="1">
    <location>
        <begin position="1"/>
        <end position="20"/>
    </location>
</feature>
<sequence>MANGTEEQDLKDHKEPDQSRRNFLKNSGYAVGGLIVGGVVGSLLRTPKKAATNNNVNNGTTSKTPAGEVVNFNQALMYFTQEQFLIAEAATDRLFPSDANGPGGKELGIAYFIDHQLAGEWGTNGREYMQGPFFKGETTQGYQGRLKRREIFDIGLQEMQNYSNKKYQKKFKDLAPEEQDAVLKAFETDEVKLTTISASGFFKTLFSSTMEGAYADPLYGGNGNMGGWKLKNFPGNQMSYTNIIEADKFEKIQPVSLREHLPHS</sequence>
<dbReference type="InterPro" id="IPR019546">
    <property type="entry name" value="TAT_signal_bac_arc"/>
</dbReference>
<protein>
    <submittedName>
        <fullName evidence="2">Oxidoreductase</fullName>
    </submittedName>
</protein>
<comment type="caution">
    <text evidence="2">The sequence shown here is derived from an EMBL/GenBank/DDBJ whole genome shotgun (WGS) entry which is preliminary data.</text>
</comment>
<proteinExistence type="predicted"/>
<dbReference type="Pfam" id="PF13618">
    <property type="entry name" value="Gluconate_2-dh3"/>
    <property type="match status" value="1"/>
</dbReference>
<dbReference type="EMBL" id="BORT01000010">
    <property type="protein sequence ID" value="GIO47911.1"/>
    <property type="molecule type" value="Genomic_DNA"/>
</dbReference>
<dbReference type="AlphaFoldDB" id="A0A919YBZ0"/>